<evidence type="ECO:0000313" key="5">
    <source>
        <dbReference type="Proteomes" id="UP000827721"/>
    </source>
</evidence>
<comment type="caution">
    <text evidence="4">The sequence shown here is derived from an EMBL/GenBank/DDBJ whole genome shotgun (WGS) entry which is preliminary data.</text>
</comment>
<keyword evidence="5" id="KW-1185">Reference proteome</keyword>
<dbReference type="InterPro" id="IPR004274">
    <property type="entry name" value="FCP1_dom"/>
</dbReference>
<keyword evidence="1" id="KW-0809">Transit peptide</keyword>
<dbReference type="SMART" id="SM00577">
    <property type="entry name" value="CPDc"/>
    <property type="match status" value="1"/>
</dbReference>
<dbReference type="SUPFAM" id="SSF56784">
    <property type="entry name" value="HAD-like"/>
    <property type="match status" value="1"/>
</dbReference>
<dbReference type="InterPro" id="IPR050365">
    <property type="entry name" value="TIM50"/>
</dbReference>
<sequence length="371" mass="41597">MKISKEDEENLEQINGDKLKEIKITVQEVSHANGTSDENSSSPKEKTSDSRNQEQTNAEVETKVEEIFSFSSQLGVTKNDVVVDDIGKENNLPQKSHPSIERACVGHCKKKLLVLDVNGLLADIVSYASCGYKPDTTIAKKAVFKRPYCDDFLRFCFERFNVGVWSSRIRRNVEAVVTFLMGDSRFNLLFTWDASHCSNTGLNTIENKNKPLVMKELKKLWDKLEPGLPWEKGEYNETNTLLLDDSPYKALRNPAHTAIFPYSYEHKDANDSSLGPGGDLRLYLEGLAAAENVQEYVRQNPFGQRAITESSPSWGFYSKIIDTKRSQPQDDSSTSSVANSNVVSRMSLECTSETGCKSQVTLHQAASETRQ</sequence>
<evidence type="ECO:0000256" key="1">
    <source>
        <dbReference type="RuleBase" id="RU365079"/>
    </source>
</evidence>
<dbReference type="Gene3D" id="3.40.50.1000">
    <property type="entry name" value="HAD superfamily/HAD-like"/>
    <property type="match status" value="1"/>
</dbReference>
<keyword evidence="1" id="KW-0813">Transport</keyword>
<accession>A0ABQ8H5Q0</accession>
<feature type="compositionally biased region" description="Polar residues" evidence="2">
    <location>
        <begin position="27"/>
        <end position="42"/>
    </location>
</feature>
<reference evidence="4 5" key="1">
    <citation type="submission" date="2021-02" db="EMBL/GenBank/DDBJ databases">
        <title>Plant Genome Project.</title>
        <authorList>
            <person name="Zhang R.-G."/>
        </authorList>
    </citation>
    <scope>NUCLEOTIDE SEQUENCE [LARGE SCALE GENOMIC DNA]</scope>
    <source>
        <tissue evidence="4">Leaves</tissue>
    </source>
</reference>
<gene>
    <name evidence="4" type="ORF">JRO89_XS13G0002900</name>
</gene>
<evidence type="ECO:0000259" key="3">
    <source>
        <dbReference type="PROSITE" id="PS50969"/>
    </source>
</evidence>
<dbReference type="InterPro" id="IPR023214">
    <property type="entry name" value="HAD_sf"/>
</dbReference>
<keyword evidence="1" id="KW-0653">Protein transport</keyword>
<dbReference type="InterPro" id="IPR036412">
    <property type="entry name" value="HAD-like_sf"/>
</dbReference>
<feature type="compositionally biased region" description="Basic and acidic residues" evidence="2">
    <location>
        <begin position="43"/>
        <end position="52"/>
    </location>
</feature>
<feature type="region of interest" description="Disordered" evidence="2">
    <location>
        <begin position="26"/>
        <end position="60"/>
    </location>
</feature>
<comment type="subunit">
    <text evidence="1">Component of the TIM23 complex.</text>
</comment>
<feature type="domain" description="FCP1 homology" evidence="3">
    <location>
        <begin position="106"/>
        <end position="287"/>
    </location>
</feature>
<evidence type="ECO:0000256" key="2">
    <source>
        <dbReference type="SAM" id="MobiDB-lite"/>
    </source>
</evidence>
<comment type="function">
    <text evidence="1">Essential component of the TIM23 complex, a complex that mediates the translocation of transit peptide-containing proteins across the mitochondrial inner membrane.</text>
</comment>
<keyword evidence="1" id="KW-0811">Translocation</keyword>
<organism evidence="4 5">
    <name type="scientific">Xanthoceras sorbifolium</name>
    <dbReference type="NCBI Taxonomy" id="99658"/>
    <lineage>
        <taxon>Eukaryota</taxon>
        <taxon>Viridiplantae</taxon>
        <taxon>Streptophyta</taxon>
        <taxon>Embryophyta</taxon>
        <taxon>Tracheophyta</taxon>
        <taxon>Spermatophyta</taxon>
        <taxon>Magnoliopsida</taxon>
        <taxon>eudicotyledons</taxon>
        <taxon>Gunneridae</taxon>
        <taxon>Pentapetalae</taxon>
        <taxon>rosids</taxon>
        <taxon>malvids</taxon>
        <taxon>Sapindales</taxon>
        <taxon>Sapindaceae</taxon>
        <taxon>Xanthoceroideae</taxon>
        <taxon>Xanthoceras</taxon>
    </lineage>
</organism>
<keyword evidence="1" id="KW-0496">Mitochondrion</keyword>
<comment type="subcellular location">
    <subcellularLocation>
        <location evidence="1">Mitochondrion inner membrane</location>
        <topology evidence="1">Single-pass membrane protein</topology>
    </subcellularLocation>
</comment>
<comment type="similarity">
    <text evidence="1">Belongs to the TIM50 family.</text>
</comment>
<dbReference type="EMBL" id="JAFEMO010000013">
    <property type="protein sequence ID" value="KAH7549239.1"/>
    <property type="molecule type" value="Genomic_DNA"/>
</dbReference>
<dbReference type="PROSITE" id="PS50969">
    <property type="entry name" value="FCP1"/>
    <property type="match status" value="1"/>
</dbReference>
<dbReference type="Pfam" id="PF03031">
    <property type="entry name" value="NIF"/>
    <property type="match status" value="1"/>
</dbReference>
<dbReference type="Proteomes" id="UP000827721">
    <property type="component" value="Unassembled WGS sequence"/>
</dbReference>
<protein>
    <recommendedName>
        <fullName evidence="1">Mitochondrial import inner membrane translocase subunit TIM50</fullName>
    </recommendedName>
</protein>
<name>A0ABQ8H5Q0_9ROSI</name>
<proteinExistence type="inferred from homology"/>
<evidence type="ECO:0000313" key="4">
    <source>
        <dbReference type="EMBL" id="KAH7549239.1"/>
    </source>
</evidence>
<dbReference type="PANTHER" id="PTHR12210">
    <property type="entry name" value="DULLARD PROTEIN PHOSPHATASE"/>
    <property type="match status" value="1"/>
</dbReference>